<dbReference type="PANTHER" id="PTHR35871:SF1">
    <property type="entry name" value="CXC1-LIKE CYSTEINE CLUSTER ASSOCIATED WITH KDZ TRANSPOSASES DOMAIN-CONTAINING PROTEIN"/>
    <property type="match status" value="1"/>
</dbReference>
<dbReference type="Proteomes" id="UP001163828">
    <property type="component" value="Unassembled WGS sequence"/>
</dbReference>
<dbReference type="PANTHER" id="PTHR35871">
    <property type="entry name" value="EXPRESSED PROTEIN"/>
    <property type="match status" value="1"/>
</dbReference>
<dbReference type="EMBL" id="MU790852">
    <property type="protein sequence ID" value="KAJ3992481.1"/>
    <property type="molecule type" value="Genomic_DNA"/>
</dbReference>
<name>A0ABQ8Q1E9_9AGAR</name>
<organism evidence="2 3">
    <name type="scientific">Lentinula boryana</name>
    <dbReference type="NCBI Taxonomy" id="40481"/>
    <lineage>
        <taxon>Eukaryota</taxon>
        <taxon>Fungi</taxon>
        <taxon>Dikarya</taxon>
        <taxon>Basidiomycota</taxon>
        <taxon>Agaricomycotina</taxon>
        <taxon>Agaricomycetes</taxon>
        <taxon>Agaricomycetidae</taxon>
        <taxon>Agaricales</taxon>
        <taxon>Marasmiineae</taxon>
        <taxon>Omphalotaceae</taxon>
        <taxon>Lentinula</taxon>
    </lineage>
</organism>
<dbReference type="InterPro" id="IPR036397">
    <property type="entry name" value="RNaseH_sf"/>
</dbReference>
<gene>
    <name evidence="2" type="ORF">F5050DRAFT_1715241</name>
</gene>
<accession>A0ABQ8Q1E9</accession>
<keyword evidence="3" id="KW-1185">Reference proteome</keyword>
<dbReference type="Gene3D" id="3.30.420.10">
    <property type="entry name" value="Ribonuclease H-like superfamily/Ribonuclease H"/>
    <property type="match status" value="1"/>
</dbReference>
<feature type="region of interest" description="Disordered" evidence="1">
    <location>
        <begin position="332"/>
        <end position="365"/>
    </location>
</feature>
<protein>
    <submittedName>
        <fullName evidence="2">Uncharacterized protein</fullName>
    </submittedName>
</protein>
<sequence>MAAFLRLYKAAEYRGWTTHANTMASAVGKGQWLSRMIRQWTVSFCEDHTCVPLAQYGKFNSSILEDEDIADDIRLHLQSLGKWIRAEDIVHYVDTPEFRARLKVKKNISVRTAERWLKRMAIPGEMSSKVNMPMAMNDRIMFAIAKMNSCPSGCCMKQEQDGGRLTAQRTGILWSVFSWLTQTEKLLRKLQWVHSSETAKPYAKGEGASLMVADFVSPDHAWLKARQKKDEKGQLKHARVLFRPGKTRDGYQTTQNILDQATIAMDILDANYPDEQHVFAYDNATIHTAHSPNALSATAMPCNPNVSFFCKVMGKDGEVEKRVKMKNGTFRDGSSQELYYPADHPDYPERREKGHELPDPYEPKKPGGKLFKLKGSCKKCPTDSRNCCCRRVLYFEQDFVDQKSMLEEHCERRGYQIIFFPKYHCELSFIEQCWGYAERVYRMFPTSSSEADLEENTLKALDSVPLVSMRRFATRSSRFAHSYFSGLNGAEAAWANKKYRGHCTIPPDFRAEMEANFKKNRPRE</sequence>
<feature type="compositionally biased region" description="Basic and acidic residues" evidence="1">
    <location>
        <begin position="343"/>
        <end position="365"/>
    </location>
</feature>
<reference evidence="2" key="1">
    <citation type="submission" date="2022-08" db="EMBL/GenBank/DDBJ databases">
        <authorList>
            <consortium name="DOE Joint Genome Institute"/>
            <person name="Min B."/>
            <person name="Riley R."/>
            <person name="Sierra-Patev S."/>
            <person name="Naranjo-Ortiz M."/>
            <person name="Looney B."/>
            <person name="Konkel Z."/>
            <person name="Slot J.C."/>
            <person name="Sakamoto Y."/>
            <person name="Steenwyk J.L."/>
            <person name="Rokas A."/>
            <person name="Carro J."/>
            <person name="Camarero S."/>
            <person name="Ferreira P."/>
            <person name="Molpeceres G."/>
            <person name="Ruiz-Duenas F.J."/>
            <person name="Serrano A."/>
            <person name="Henrissat B."/>
            <person name="Drula E."/>
            <person name="Hughes K.W."/>
            <person name="Mata J.L."/>
            <person name="Ishikawa N.K."/>
            <person name="Vargas-Isla R."/>
            <person name="Ushijima S."/>
            <person name="Smith C.A."/>
            <person name="Ahrendt S."/>
            <person name="Andreopoulos W."/>
            <person name="He G."/>
            <person name="Labutti K."/>
            <person name="Lipzen A."/>
            <person name="Ng V."/>
            <person name="Sandor L."/>
            <person name="Barry K."/>
            <person name="Martinez A.T."/>
            <person name="Xiao Y."/>
            <person name="Gibbons J.G."/>
            <person name="Terashima K."/>
            <person name="Hibbett D.S."/>
            <person name="Grigoriev I.V."/>
        </authorList>
    </citation>
    <scope>NUCLEOTIDE SEQUENCE</scope>
    <source>
        <strain evidence="2">TFB10827</strain>
    </source>
</reference>
<evidence type="ECO:0000256" key="1">
    <source>
        <dbReference type="SAM" id="MobiDB-lite"/>
    </source>
</evidence>
<evidence type="ECO:0000313" key="2">
    <source>
        <dbReference type="EMBL" id="KAJ3992481.1"/>
    </source>
</evidence>
<evidence type="ECO:0000313" key="3">
    <source>
        <dbReference type="Proteomes" id="UP001163828"/>
    </source>
</evidence>
<proteinExistence type="predicted"/>
<comment type="caution">
    <text evidence="2">The sequence shown here is derived from an EMBL/GenBank/DDBJ whole genome shotgun (WGS) entry which is preliminary data.</text>
</comment>